<feature type="transmembrane region" description="Helical" evidence="7">
    <location>
        <begin position="277"/>
        <end position="297"/>
    </location>
</feature>
<organism evidence="9 10">
    <name type="scientific">Neurospora intermedia</name>
    <dbReference type="NCBI Taxonomy" id="5142"/>
    <lineage>
        <taxon>Eukaryota</taxon>
        <taxon>Fungi</taxon>
        <taxon>Dikarya</taxon>
        <taxon>Ascomycota</taxon>
        <taxon>Pezizomycotina</taxon>
        <taxon>Sordariomycetes</taxon>
        <taxon>Sordariomycetidae</taxon>
        <taxon>Sordariales</taxon>
        <taxon>Sordariaceae</taxon>
        <taxon>Neurospora</taxon>
    </lineage>
</organism>
<feature type="transmembrane region" description="Helical" evidence="7">
    <location>
        <begin position="9"/>
        <end position="31"/>
    </location>
</feature>
<feature type="region of interest" description="Disordered" evidence="6">
    <location>
        <begin position="313"/>
        <end position="415"/>
    </location>
</feature>
<comment type="subcellular location">
    <subcellularLocation>
        <location evidence="1">Membrane</location>
        <topology evidence="1">Multi-pass membrane protein</topology>
    </subcellularLocation>
</comment>
<dbReference type="InterPro" id="IPR049326">
    <property type="entry name" value="Rhodopsin_dom_fungi"/>
</dbReference>
<dbReference type="Proteomes" id="UP001451303">
    <property type="component" value="Unassembled WGS sequence"/>
</dbReference>
<evidence type="ECO:0000256" key="3">
    <source>
        <dbReference type="ARBA" id="ARBA00022989"/>
    </source>
</evidence>
<comment type="similarity">
    <text evidence="5">Belongs to the SAT4 family.</text>
</comment>
<dbReference type="PANTHER" id="PTHR33048:SF155">
    <property type="entry name" value="INTEGRAL MEMBRANE PROTEIN"/>
    <property type="match status" value="1"/>
</dbReference>
<feature type="transmembrane region" description="Helical" evidence="7">
    <location>
        <begin position="163"/>
        <end position="185"/>
    </location>
</feature>
<feature type="transmembrane region" description="Helical" evidence="7">
    <location>
        <begin position="85"/>
        <end position="108"/>
    </location>
</feature>
<evidence type="ECO:0000256" key="2">
    <source>
        <dbReference type="ARBA" id="ARBA00022692"/>
    </source>
</evidence>
<feature type="domain" description="Rhodopsin" evidence="8">
    <location>
        <begin position="69"/>
        <end position="302"/>
    </location>
</feature>
<keyword evidence="2 7" id="KW-0812">Transmembrane</keyword>
<reference evidence="9 10" key="1">
    <citation type="submission" date="2023-09" db="EMBL/GenBank/DDBJ databases">
        <title>Multi-omics analysis of a traditional fermented food reveals byproduct-associated fungal strains for waste-to-food upcycling.</title>
        <authorList>
            <consortium name="Lawrence Berkeley National Laboratory"/>
            <person name="Rekdal V.M."/>
            <person name="Villalobos-Escobedo J.M."/>
            <person name="Rodriguez-Valeron N."/>
            <person name="Garcia M.O."/>
            <person name="Vasquez D.P."/>
            <person name="Damayanti I."/>
            <person name="Sorensen P.M."/>
            <person name="Baidoo E.E."/>
            <person name="De Carvalho A.C."/>
            <person name="Riley R."/>
            <person name="Lipzen A."/>
            <person name="He G."/>
            <person name="Yan M."/>
            <person name="Haridas S."/>
            <person name="Daum C."/>
            <person name="Yoshinaga Y."/>
            <person name="Ng V."/>
            <person name="Grigoriev I.V."/>
            <person name="Munk R."/>
            <person name="Nuraida L."/>
            <person name="Wijaya C.H."/>
            <person name="Morales P.-C."/>
            <person name="Keasling J.D."/>
        </authorList>
    </citation>
    <scope>NUCLEOTIDE SEQUENCE [LARGE SCALE GENOMIC DNA]</scope>
    <source>
        <strain evidence="9 10">FGSC 2613</strain>
    </source>
</reference>
<evidence type="ECO:0000256" key="7">
    <source>
        <dbReference type="SAM" id="Phobius"/>
    </source>
</evidence>
<evidence type="ECO:0000256" key="4">
    <source>
        <dbReference type="ARBA" id="ARBA00023136"/>
    </source>
</evidence>
<feature type="transmembrane region" description="Helical" evidence="7">
    <location>
        <begin position="238"/>
        <end position="257"/>
    </location>
</feature>
<feature type="transmembrane region" description="Helical" evidence="7">
    <location>
        <begin position="128"/>
        <end position="151"/>
    </location>
</feature>
<keyword evidence="10" id="KW-1185">Reference proteome</keyword>
<comment type="caution">
    <text evidence="9">The sequence shown here is derived from an EMBL/GenBank/DDBJ whole genome shotgun (WGS) entry which is preliminary data.</text>
</comment>
<evidence type="ECO:0000256" key="6">
    <source>
        <dbReference type="SAM" id="MobiDB-lite"/>
    </source>
</evidence>
<dbReference type="PANTHER" id="PTHR33048">
    <property type="entry name" value="PTH11-LIKE INTEGRAL MEMBRANE PROTEIN (AFU_ORTHOLOGUE AFUA_5G11245)"/>
    <property type="match status" value="1"/>
</dbReference>
<feature type="compositionally biased region" description="Basic and acidic residues" evidence="6">
    <location>
        <begin position="394"/>
        <end position="409"/>
    </location>
</feature>
<feature type="compositionally biased region" description="Polar residues" evidence="6">
    <location>
        <begin position="334"/>
        <end position="344"/>
    </location>
</feature>
<keyword evidence="4 7" id="KW-0472">Membrane</keyword>
<evidence type="ECO:0000256" key="1">
    <source>
        <dbReference type="ARBA" id="ARBA00004141"/>
    </source>
</evidence>
<sequence length="440" mass="48563">MPFSLIFDIYLYLCSSVCTAVLGFLKCTFSLQDTRQCCSAYPTKMDDKGPMMLTVCWVFTALALLFVSARFYVRAVVHDKLGFDDYVILFSCFCAVLSNIFVTISVSWGNGRHFADLDLEQKENTIKFMMAAYVPGIETLGFPKLAVIALLVRLLMPNRLHTIVLWSMGTICCLSLTAMVMTLLLQCTPTQALWTLTMPHNCLAPNVLEGLAYWASNFYLAIYPATVLWKLQMHTKKKLALCCALGMGLISGAVGIIKATGVSTLSNQDVSYELCDPLYWTSIEGNLIIIAACIPLLQPLVEKARGRSIWRSRGYKTDSNNDDNEHYAEGTGNPGLSKNSNKQTGLDAFEMGSNSRKKKKVDQYGFTMHAKEESEENLNKKDSNNGEDDSGLGNHRDEIVEGEHDEHDGGILQTTSVTVAYDQVSESGGETTAATSWAAV</sequence>
<name>A0ABR3D580_NEUIN</name>
<feature type="compositionally biased region" description="Basic and acidic residues" evidence="6">
    <location>
        <begin position="369"/>
        <end position="384"/>
    </location>
</feature>
<keyword evidence="3 7" id="KW-1133">Transmembrane helix</keyword>
<accession>A0ABR3D580</accession>
<evidence type="ECO:0000259" key="8">
    <source>
        <dbReference type="Pfam" id="PF20684"/>
    </source>
</evidence>
<dbReference type="InterPro" id="IPR052337">
    <property type="entry name" value="SAT4-like"/>
</dbReference>
<protein>
    <recommendedName>
        <fullName evidence="8">Rhodopsin domain-containing protein</fullName>
    </recommendedName>
</protein>
<evidence type="ECO:0000256" key="5">
    <source>
        <dbReference type="ARBA" id="ARBA00038359"/>
    </source>
</evidence>
<gene>
    <name evidence="9" type="ORF">QR685DRAFT_573990</name>
</gene>
<feature type="transmembrane region" description="Helical" evidence="7">
    <location>
        <begin position="211"/>
        <end position="231"/>
    </location>
</feature>
<evidence type="ECO:0000313" key="10">
    <source>
        <dbReference type="Proteomes" id="UP001451303"/>
    </source>
</evidence>
<dbReference type="Pfam" id="PF20684">
    <property type="entry name" value="Fung_rhodopsin"/>
    <property type="match status" value="1"/>
</dbReference>
<feature type="transmembrane region" description="Helical" evidence="7">
    <location>
        <begin position="51"/>
        <end position="73"/>
    </location>
</feature>
<dbReference type="EMBL" id="JAVLET010000008">
    <property type="protein sequence ID" value="KAL0467860.1"/>
    <property type="molecule type" value="Genomic_DNA"/>
</dbReference>
<proteinExistence type="inferred from homology"/>
<evidence type="ECO:0000313" key="9">
    <source>
        <dbReference type="EMBL" id="KAL0467860.1"/>
    </source>
</evidence>